<comment type="caution">
    <text evidence="3">The sequence shown here is derived from an EMBL/GenBank/DDBJ whole genome shotgun (WGS) entry which is preliminary data.</text>
</comment>
<dbReference type="PANTHER" id="PTHR30185:SF16">
    <property type="entry name" value="PROTEIN GLCT"/>
    <property type="match status" value="1"/>
</dbReference>
<dbReference type="AlphaFoldDB" id="V7I1G4"/>
<keyword evidence="4" id="KW-1185">Reference proteome</keyword>
<dbReference type="EMBL" id="AXUN02000190">
    <property type="protein sequence ID" value="ETA80075.1"/>
    <property type="molecule type" value="Genomic_DNA"/>
</dbReference>
<accession>V7I1G4</accession>
<organism evidence="3 4">
    <name type="scientific">Youngiibacter fragilis 232.1</name>
    <dbReference type="NCBI Taxonomy" id="994573"/>
    <lineage>
        <taxon>Bacteria</taxon>
        <taxon>Bacillati</taxon>
        <taxon>Bacillota</taxon>
        <taxon>Clostridia</taxon>
        <taxon>Eubacteriales</taxon>
        <taxon>Clostridiaceae</taxon>
        <taxon>Youngiibacter</taxon>
    </lineage>
</organism>
<dbReference type="InterPro" id="IPR004341">
    <property type="entry name" value="CAT_RNA-bd_dom"/>
</dbReference>
<dbReference type="eggNOG" id="COG3711">
    <property type="taxonomic scope" value="Bacteria"/>
</dbReference>
<dbReference type="InterPro" id="IPR050661">
    <property type="entry name" value="BglG_antiterminators"/>
</dbReference>
<dbReference type="PROSITE" id="PS51372">
    <property type="entry name" value="PRD_2"/>
    <property type="match status" value="2"/>
</dbReference>
<dbReference type="OrthoDB" id="9813552at2"/>
<dbReference type="STRING" id="994573.T472_0213675"/>
<reference evidence="3 4" key="1">
    <citation type="journal article" date="2014" name="Genome Announc.">
        <title>Genome Sequence of Youngiibacter fragilis, the Type Strain of the Genus Youngiibacter.</title>
        <authorList>
            <person name="Wawrik C.B."/>
            <person name="Callaghan A.V."/>
            <person name="Stamps B.W."/>
            <person name="Wawrik B."/>
        </authorList>
    </citation>
    <scope>NUCLEOTIDE SEQUENCE [LARGE SCALE GENOMIC DNA]</scope>
    <source>
        <strain evidence="3 4">232.1</strain>
    </source>
</reference>
<dbReference type="Gene3D" id="1.10.1790.10">
    <property type="entry name" value="PRD domain"/>
    <property type="match status" value="2"/>
</dbReference>
<dbReference type="SUPFAM" id="SSF63520">
    <property type="entry name" value="PTS-regulatory domain, PRD"/>
    <property type="match status" value="2"/>
</dbReference>
<name>V7I1G4_9CLOT</name>
<dbReference type="SUPFAM" id="SSF50151">
    <property type="entry name" value="SacY-like RNA-binding domain"/>
    <property type="match status" value="1"/>
</dbReference>
<evidence type="ECO:0000313" key="4">
    <source>
        <dbReference type="Proteomes" id="UP000017747"/>
    </source>
</evidence>
<evidence type="ECO:0000259" key="2">
    <source>
        <dbReference type="PROSITE" id="PS51372"/>
    </source>
</evidence>
<gene>
    <name evidence="3" type="ORF">T472_0213675</name>
</gene>
<dbReference type="Gene3D" id="2.30.24.10">
    <property type="entry name" value="CAT RNA-binding domain"/>
    <property type="match status" value="1"/>
</dbReference>
<keyword evidence="1" id="KW-0677">Repeat</keyword>
<feature type="domain" description="PRD" evidence="2">
    <location>
        <begin position="185"/>
        <end position="291"/>
    </location>
</feature>
<dbReference type="SMART" id="SM01061">
    <property type="entry name" value="CAT_RBD"/>
    <property type="match status" value="1"/>
</dbReference>
<protein>
    <recommendedName>
        <fullName evidence="2">PRD domain-containing protein</fullName>
    </recommendedName>
</protein>
<dbReference type="Pfam" id="PF00874">
    <property type="entry name" value="PRD"/>
    <property type="match status" value="2"/>
</dbReference>
<dbReference type="Pfam" id="PF03123">
    <property type="entry name" value="CAT_RBD"/>
    <property type="match status" value="1"/>
</dbReference>
<dbReference type="InterPro" id="IPR036634">
    <property type="entry name" value="PRD_sf"/>
</dbReference>
<dbReference type="RefSeq" id="WP_023388991.1">
    <property type="nucleotide sequence ID" value="NZ_AXUN02000190.1"/>
</dbReference>
<feature type="domain" description="PRD" evidence="2">
    <location>
        <begin position="80"/>
        <end position="184"/>
    </location>
</feature>
<proteinExistence type="predicted"/>
<dbReference type="InterPro" id="IPR036650">
    <property type="entry name" value="CAT_RNA-bd_dom_sf"/>
</dbReference>
<dbReference type="PANTHER" id="PTHR30185">
    <property type="entry name" value="CRYPTIC BETA-GLUCOSIDE BGL OPERON ANTITERMINATOR"/>
    <property type="match status" value="1"/>
</dbReference>
<evidence type="ECO:0000313" key="3">
    <source>
        <dbReference type="EMBL" id="ETA80075.1"/>
    </source>
</evidence>
<dbReference type="GO" id="GO:0003723">
    <property type="term" value="F:RNA binding"/>
    <property type="evidence" value="ECO:0007669"/>
    <property type="project" value="InterPro"/>
</dbReference>
<dbReference type="GO" id="GO:0006355">
    <property type="term" value="P:regulation of DNA-templated transcription"/>
    <property type="evidence" value="ECO:0007669"/>
    <property type="project" value="InterPro"/>
</dbReference>
<sequence>MAGNEVSAHGYIEKFQAKRVLSHNVVQAFDVLKGEECILLGKGIGFGKKENDWIDPDIVERKYFIRDSKNLNKYQKLLESTDERLYFIIEEYIEKVGKTFGNGYDENLHIGLLDHMNFSIYRYRNNVTLNNIFIDEMSMMYAKEYEFAKVMLSDLNRRLDVNLPETEAGFIALHIHSSIKGEKASQTALYMKIIGECLKFVEAEFNISLEPQSIEKARLITHLKFALKRASESRPIQNIMTDSLKSTFPDTFLIASKMAKRIEEEYSIILPEGEIGYLTMHIENIIMQQKR</sequence>
<evidence type="ECO:0000256" key="1">
    <source>
        <dbReference type="ARBA" id="ARBA00022737"/>
    </source>
</evidence>
<dbReference type="Proteomes" id="UP000017747">
    <property type="component" value="Unassembled WGS sequence"/>
</dbReference>
<dbReference type="InterPro" id="IPR011608">
    <property type="entry name" value="PRD"/>
</dbReference>